<dbReference type="Pfam" id="PF13181">
    <property type="entry name" value="TPR_8"/>
    <property type="match status" value="1"/>
</dbReference>
<dbReference type="GO" id="GO:0031145">
    <property type="term" value="P:anaphase-promoting complex-dependent catabolic process"/>
    <property type="evidence" value="ECO:0007669"/>
    <property type="project" value="TreeGrafter"/>
</dbReference>
<feature type="region of interest" description="Disordered" evidence="5">
    <location>
        <begin position="225"/>
        <end position="244"/>
    </location>
</feature>
<dbReference type="InterPro" id="IPR013105">
    <property type="entry name" value="TPR_2"/>
</dbReference>
<evidence type="ECO:0000313" key="6">
    <source>
        <dbReference type="EnsemblPlants" id="ONIVA06G25190.2"/>
    </source>
</evidence>
<dbReference type="SUPFAM" id="SSF48452">
    <property type="entry name" value="TPR-like"/>
    <property type="match status" value="2"/>
</dbReference>
<reference evidence="6" key="2">
    <citation type="submission" date="2018-04" db="EMBL/GenBank/DDBJ databases">
        <title>OnivRS2 (Oryza nivara Reference Sequence Version 2).</title>
        <authorList>
            <person name="Zhang J."/>
            <person name="Kudrna D."/>
            <person name="Lee S."/>
            <person name="Talag J."/>
            <person name="Rajasekar S."/>
            <person name="Welchert J."/>
            <person name="Hsing Y.-I."/>
            <person name="Wing R.A."/>
        </authorList>
    </citation>
    <scope>NUCLEOTIDE SEQUENCE [LARGE SCALE GENOMIC DNA]</scope>
    <source>
        <strain evidence="6">SL10</strain>
    </source>
</reference>
<dbReference type="PROSITE" id="PS50005">
    <property type="entry name" value="TPR"/>
    <property type="match status" value="4"/>
</dbReference>
<evidence type="ECO:0000256" key="3">
    <source>
        <dbReference type="ARBA" id="ARBA00038210"/>
    </source>
</evidence>
<feature type="repeat" description="TPR" evidence="4">
    <location>
        <begin position="101"/>
        <end position="134"/>
    </location>
</feature>
<dbReference type="SMART" id="SM00028">
    <property type="entry name" value="TPR"/>
    <property type="match status" value="6"/>
</dbReference>
<dbReference type="HOGENOM" id="CLU_008850_1_1_1"/>
<dbReference type="PANTHER" id="PTHR12558">
    <property type="entry name" value="CELL DIVISION CYCLE 16,23,27"/>
    <property type="match status" value="1"/>
</dbReference>
<feature type="compositionally biased region" description="Polar residues" evidence="5">
    <location>
        <begin position="315"/>
        <end position="335"/>
    </location>
</feature>
<evidence type="ECO:0000256" key="2">
    <source>
        <dbReference type="ARBA" id="ARBA00022803"/>
    </source>
</evidence>
<keyword evidence="7" id="KW-1185">Reference proteome</keyword>
<organism evidence="6">
    <name type="scientific">Oryza nivara</name>
    <name type="common">Indian wild rice</name>
    <name type="synonym">Oryza sativa f. spontanea</name>
    <dbReference type="NCBI Taxonomy" id="4536"/>
    <lineage>
        <taxon>Eukaryota</taxon>
        <taxon>Viridiplantae</taxon>
        <taxon>Streptophyta</taxon>
        <taxon>Embryophyta</taxon>
        <taxon>Tracheophyta</taxon>
        <taxon>Spermatophyta</taxon>
        <taxon>Magnoliopsida</taxon>
        <taxon>Liliopsida</taxon>
        <taxon>Poales</taxon>
        <taxon>Poaceae</taxon>
        <taxon>BOP clade</taxon>
        <taxon>Oryzoideae</taxon>
        <taxon>Oryzeae</taxon>
        <taxon>Oryzinae</taxon>
        <taxon>Oryza</taxon>
    </lineage>
</organism>
<evidence type="ECO:0008006" key="8">
    <source>
        <dbReference type="Google" id="ProtNLM"/>
    </source>
</evidence>
<keyword evidence="1" id="KW-0677">Repeat</keyword>
<dbReference type="Pfam" id="PF12895">
    <property type="entry name" value="ANAPC3"/>
    <property type="match status" value="1"/>
</dbReference>
<comment type="similarity">
    <text evidence="3">Belongs to the APC3/CDC27 family.</text>
</comment>
<dbReference type="InterPro" id="IPR019734">
    <property type="entry name" value="TPR_rpt"/>
</dbReference>
<feature type="region of interest" description="Disordered" evidence="5">
    <location>
        <begin position="299"/>
        <end position="335"/>
    </location>
</feature>
<dbReference type="Gene3D" id="1.25.40.10">
    <property type="entry name" value="Tetratricopeptide repeat domain"/>
    <property type="match status" value="4"/>
</dbReference>
<keyword evidence="2 4" id="KW-0802">TPR repeat</keyword>
<protein>
    <recommendedName>
        <fullName evidence="8">Cdc23 domain-containing protein</fullName>
    </recommendedName>
</protein>
<dbReference type="GO" id="GO:0051301">
    <property type="term" value="P:cell division"/>
    <property type="evidence" value="ECO:0007669"/>
    <property type="project" value="TreeGrafter"/>
</dbReference>
<reference evidence="6" key="1">
    <citation type="submission" date="2015-04" db="UniProtKB">
        <authorList>
            <consortium name="EnsemblPlants"/>
        </authorList>
    </citation>
    <scope>IDENTIFICATION</scope>
    <source>
        <strain evidence="6">SL10</strain>
    </source>
</reference>
<evidence type="ECO:0000256" key="4">
    <source>
        <dbReference type="PROSITE-ProRule" id="PRU00339"/>
    </source>
</evidence>
<dbReference type="PANTHER" id="PTHR12558:SF13">
    <property type="entry name" value="CELL DIVISION CYCLE PROTEIN 27 HOMOLOG"/>
    <property type="match status" value="1"/>
</dbReference>
<sequence>METLMVDRVHGSLRLFMHRNAVFLCERLCAQFPAETNVQLLATCYLHNNQPYAAYHILKGKKLPESRYLFAMSCFRMNLLREAEEALCPVNEPNIEVPSGATGHYLLGVIYRYTGRVEAAAEQFVQALTLDPLLWAAYEELCILGVAEDANECFSEATALRLQQELTSTSNVEKSNFVNENRFLSSNVSASFGDSPKQIKQLHANTTAEVSGYPHVKSTALHMQNGAPSNLSQFDTPSPTSTQASGIAPPPLFRNMHAYQNTAGGNAPSKPKVNAPNLTLRRKYIDEAGLKKVSGRLFNQSSDSVPRRSARLSRDTTINSNSNISQFGGNGTDHSSGNRYHVVDEMWTDNVTSTSSSTSIVDGRYPEQEKSERVLSQDSKLAIGIRELMALLRTLGEGYRLSCLFKCQEALEVYRKLPEAQFNTGWVLCQVGKTYFELVNYLEADHFFELAHRLSPCTLEGMDIYSTVLYHLNEEMRLSYLAQDLVSIDRLSPQAWCAVGNCFALRKDHETALKNFQRAVQLDSRVAYAHTLCGHEYSALEDYENSIKLYRSALQVDERHYNAWYGLGVRNEEALEMMEKAIFADKKNPLPKYQKALILLGLQKYPDALDELERLKEIAPHESSMYALMGKIYKQLNILDKAVFCFGIALDLKPPAADVAIIKSAMEKVHLPDELMDDDDDDDEI</sequence>
<name>A0A0E0HTM6_ORYNI</name>
<dbReference type="GO" id="GO:0005680">
    <property type="term" value="C:anaphase-promoting complex"/>
    <property type="evidence" value="ECO:0007669"/>
    <property type="project" value="TreeGrafter"/>
</dbReference>
<dbReference type="InterPro" id="IPR011990">
    <property type="entry name" value="TPR-like_helical_dom_sf"/>
</dbReference>
<dbReference type="Proteomes" id="UP000006591">
    <property type="component" value="Chromosome 6"/>
</dbReference>
<feature type="repeat" description="TPR" evidence="4">
    <location>
        <begin position="493"/>
        <end position="526"/>
    </location>
</feature>
<dbReference type="EnsemblPlants" id="ONIVA06G25190.2">
    <property type="protein sequence ID" value="ONIVA06G25190.2"/>
    <property type="gene ID" value="ONIVA06G25190"/>
</dbReference>
<accession>A0A0E0HTM6</accession>
<feature type="repeat" description="TPR" evidence="4">
    <location>
        <begin position="623"/>
        <end position="656"/>
    </location>
</feature>
<evidence type="ECO:0000256" key="1">
    <source>
        <dbReference type="ARBA" id="ARBA00022737"/>
    </source>
</evidence>
<dbReference type="Gramene" id="ONIVA06G25190.2">
    <property type="protein sequence ID" value="ONIVA06G25190.2"/>
    <property type="gene ID" value="ONIVA06G25190"/>
</dbReference>
<dbReference type="Pfam" id="PF07719">
    <property type="entry name" value="TPR_2"/>
    <property type="match status" value="1"/>
</dbReference>
<dbReference type="GO" id="GO:0007091">
    <property type="term" value="P:metaphase/anaphase transition of mitotic cell cycle"/>
    <property type="evidence" value="ECO:0007669"/>
    <property type="project" value="TreeGrafter"/>
</dbReference>
<feature type="compositionally biased region" description="Polar residues" evidence="5">
    <location>
        <begin position="226"/>
        <end position="244"/>
    </location>
</feature>
<dbReference type="GO" id="GO:0016567">
    <property type="term" value="P:protein ubiquitination"/>
    <property type="evidence" value="ECO:0007669"/>
    <property type="project" value="TreeGrafter"/>
</dbReference>
<dbReference type="GO" id="GO:0005737">
    <property type="term" value="C:cytoplasm"/>
    <property type="evidence" value="ECO:0007669"/>
    <property type="project" value="TreeGrafter"/>
</dbReference>
<evidence type="ECO:0000256" key="5">
    <source>
        <dbReference type="SAM" id="MobiDB-lite"/>
    </source>
</evidence>
<dbReference type="AlphaFoldDB" id="A0A0E0HTM6"/>
<evidence type="ECO:0000313" key="7">
    <source>
        <dbReference type="Proteomes" id="UP000006591"/>
    </source>
</evidence>
<proteinExistence type="inferred from homology"/>
<feature type="repeat" description="TPR" evidence="4">
    <location>
        <begin position="527"/>
        <end position="560"/>
    </location>
</feature>